<dbReference type="SMART" id="SM00490">
    <property type="entry name" value="HELICc"/>
    <property type="match status" value="1"/>
</dbReference>
<evidence type="ECO:0000256" key="5">
    <source>
        <dbReference type="ARBA" id="ARBA00022840"/>
    </source>
</evidence>
<feature type="domain" description="Dicer dsRNA-binding fold" evidence="10">
    <location>
        <begin position="554"/>
        <end position="644"/>
    </location>
</feature>
<evidence type="ECO:0000313" key="11">
    <source>
        <dbReference type="EMBL" id="KAE9398330.1"/>
    </source>
</evidence>
<evidence type="ECO:0000256" key="2">
    <source>
        <dbReference type="ARBA" id="ARBA00022741"/>
    </source>
</evidence>
<dbReference type="Gene3D" id="1.10.1520.10">
    <property type="entry name" value="Ribonuclease III domain"/>
    <property type="match status" value="2"/>
</dbReference>
<dbReference type="PANTHER" id="PTHR14950">
    <property type="entry name" value="DICER-RELATED"/>
    <property type="match status" value="1"/>
</dbReference>
<keyword evidence="6" id="KW-0694">RNA-binding</keyword>
<dbReference type="Pfam" id="PF00271">
    <property type="entry name" value="Helicase_C"/>
    <property type="match status" value="1"/>
</dbReference>
<dbReference type="InterPro" id="IPR014001">
    <property type="entry name" value="Helicase_ATP-bd"/>
</dbReference>
<evidence type="ECO:0000259" key="10">
    <source>
        <dbReference type="PROSITE" id="PS51327"/>
    </source>
</evidence>
<keyword evidence="12" id="KW-1185">Reference proteome</keyword>
<evidence type="ECO:0000256" key="4">
    <source>
        <dbReference type="ARBA" id="ARBA00022806"/>
    </source>
</evidence>
<dbReference type="OrthoDB" id="416741at2759"/>
<dbReference type="GO" id="GO:0005737">
    <property type="term" value="C:cytoplasm"/>
    <property type="evidence" value="ECO:0007669"/>
    <property type="project" value="TreeGrafter"/>
</dbReference>
<evidence type="ECO:0000259" key="7">
    <source>
        <dbReference type="PROSITE" id="PS50142"/>
    </source>
</evidence>
<comment type="similarity">
    <text evidence="6">Belongs to the helicase family. Dicer subfamily.</text>
</comment>
<accession>A0A6A4HKV1</accession>
<feature type="domain" description="RNase III" evidence="7">
    <location>
        <begin position="937"/>
        <end position="1063"/>
    </location>
</feature>
<dbReference type="EMBL" id="ML769484">
    <property type="protein sequence ID" value="KAE9398330.1"/>
    <property type="molecule type" value="Genomic_DNA"/>
</dbReference>
<evidence type="ECO:0000259" key="9">
    <source>
        <dbReference type="PROSITE" id="PS51194"/>
    </source>
</evidence>
<dbReference type="GO" id="GO:0004386">
    <property type="term" value="F:helicase activity"/>
    <property type="evidence" value="ECO:0007669"/>
    <property type="project" value="UniProtKB-KW"/>
</dbReference>
<dbReference type="PROSITE" id="PS51327">
    <property type="entry name" value="DICER_DSRBF"/>
    <property type="match status" value="1"/>
</dbReference>
<gene>
    <name evidence="11" type="ORF">BT96DRAFT_1020192</name>
</gene>
<dbReference type="InterPro" id="IPR027417">
    <property type="entry name" value="P-loop_NTPase"/>
</dbReference>
<dbReference type="CDD" id="cd18034">
    <property type="entry name" value="DEXHc_dicer"/>
    <property type="match status" value="1"/>
</dbReference>
<dbReference type="GO" id="GO:0004525">
    <property type="term" value="F:ribonuclease III activity"/>
    <property type="evidence" value="ECO:0007669"/>
    <property type="project" value="InterPro"/>
</dbReference>
<dbReference type="InterPro" id="IPR036389">
    <property type="entry name" value="RNase_III_sf"/>
</dbReference>
<feature type="domain" description="RNase III" evidence="7">
    <location>
        <begin position="1100"/>
        <end position="1249"/>
    </location>
</feature>
<evidence type="ECO:0000313" key="12">
    <source>
        <dbReference type="Proteomes" id="UP000799118"/>
    </source>
</evidence>
<dbReference type="Pfam" id="PF03368">
    <property type="entry name" value="Dicer_dimer"/>
    <property type="match status" value="1"/>
</dbReference>
<organism evidence="11 12">
    <name type="scientific">Gymnopus androsaceus JB14</name>
    <dbReference type="NCBI Taxonomy" id="1447944"/>
    <lineage>
        <taxon>Eukaryota</taxon>
        <taxon>Fungi</taxon>
        <taxon>Dikarya</taxon>
        <taxon>Basidiomycota</taxon>
        <taxon>Agaricomycotina</taxon>
        <taxon>Agaricomycetes</taxon>
        <taxon>Agaricomycetidae</taxon>
        <taxon>Agaricales</taxon>
        <taxon>Marasmiineae</taxon>
        <taxon>Omphalotaceae</taxon>
        <taxon>Gymnopus</taxon>
    </lineage>
</organism>
<dbReference type="GO" id="GO:0005524">
    <property type="term" value="F:ATP binding"/>
    <property type="evidence" value="ECO:0007669"/>
    <property type="project" value="UniProtKB-KW"/>
</dbReference>
<dbReference type="Pfam" id="PF00270">
    <property type="entry name" value="DEAD"/>
    <property type="match status" value="1"/>
</dbReference>
<sequence length="1372" mass="154071">MTNITEFLPRKYQEELFAHAQKANIIAASDTGSGKTFISTLLLKWVATQEGSAEKKIFFFVPKVPLVEQQGTFISKHSALRVLKLHGSTNIDITDRSGWKNKLEQHDVFVMTAQIFLNFLTHSLIKMQEVSLMIFDECHHTRKKHPYAIIMNEYMQCPIQDRPKVFGMTASPIWNTKDPAGSLKTLETNLDAKVLGVREYVEELSEHAPKPTEVMKRFPPPPQDYNYPTPLLWEALSVFDLFRTVELENCSWPDIDRRYNVTLNNLGPYPASLYLYTEITHIITRLFAIYRGTEDSEDSKLVVPRQQSSPQEIPSELFDIADVLVDYQSYFSHIEDPSILPISISLDWCTPKVRTLVEVLLAHHSPTFQGIIFVEQRQVAACLARILPHIPDLAGLMQCGAFVGGVASAHDRVSRHAGLGNQEQVVRAFREKKLNLLIATSVAEEGLDFPACDVVIRFDSLDHLVGYVQSRGRARNKSSNFIVMIQQDDHAYQERYQKFIDAEPQLREAYQMQIDDLHELEEGEEEEEESPDDLASRERYIVPSTSAFVTYDNATSLISHLCSLIPHDLYTAQPLPVYTGDFQSTLQLPASLPLPPADLVYVGPVKSTKKEAKRAVSFCAVKRLHELDVFDDYLLPAGSGRGKDFQDVDGKPIPDMSSVPAMMDVWVRDPWIISPRLWMHPVVADGQILAGLLTGTQLIPVQVSHRGSLVEIQAGQLLEFHSSEDMHRLRLMEDYTKLGIQLRITTSPLIGRPSLYLVPLTLATEVDYEAMDELVSNPGGNRDWSTIGVEHYDRLLVRNANQYGRSYLLRGCRSDLTPMSIMTVTPEGGSQTYRDYFLNRWSRKKWHPIVPETGPMIEVSHLVSSKDSDYPLGSEDLIKDAPPQKVLLPQGCCSWLTMSPEMTRAFGVLPPLSRRITDIYRVCAAKFELSLPPILDDLMVQALTIPSALAGFNNQRLETLGDSVLEVCTTVHLLNKYPFRHEGQLDILRQRSICNRYLLYRALDVGLDKFINTETPRIKAWKFVIAEDNDELNPLRRALRNYPRRSLQDCMEATLGAAFLSGGFSMALQTGTALGLMFGGPSPWSLRYDQVECSQVSPMFERLQENLGYTFQNGRLLREALTHPSFASVVETIPSYQRLEFLGDAILNLTVVHYLYNKYPGAGSDQLALPRTKAVCAQALASLAVRKLELHQVILINSVDLSKAIDSYVPHLQQASPETIIHTGWKFDPPKALSDVFESVIGAILVDSGYNYEKTAAIAEFIMEDILSILSPSVRLDPITTLVQWIAASTCQEQVKFITVSKGEQNGMQVELHGVIVAGPIVSTSLVVAKNLVAERAFATLQDEGQDHSLSRVCICGNGDIHEAPEEDGTER</sequence>
<evidence type="ECO:0000256" key="6">
    <source>
        <dbReference type="PROSITE-ProRule" id="PRU00657"/>
    </source>
</evidence>
<proteinExistence type="inferred from homology"/>
<reference evidence="11" key="1">
    <citation type="journal article" date="2019" name="Environ. Microbiol.">
        <title>Fungal ecological strategies reflected in gene transcription - a case study of two litter decomposers.</title>
        <authorList>
            <person name="Barbi F."/>
            <person name="Kohler A."/>
            <person name="Barry K."/>
            <person name="Baskaran P."/>
            <person name="Daum C."/>
            <person name="Fauchery L."/>
            <person name="Ihrmark K."/>
            <person name="Kuo A."/>
            <person name="LaButti K."/>
            <person name="Lipzen A."/>
            <person name="Morin E."/>
            <person name="Grigoriev I.V."/>
            <person name="Henrissat B."/>
            <person name="Lindahl B."/>
            <person name="Martin F."/>
        </authorList>
    </citation>
    <scope>NUCLEOTIDE SEQUENCE</scope>
    <source>
        <strain evidence="11">JB14</strain>
    </source>
</reference>
<dbReference type="InterPro" id="IPR005034">
    <property type="entry name" value="Dicer_dimerisation"/>
</dbReference>
<dbReference type="GO" id="GO:0005634">
    <property type="term" value="C:nucleus"/>
    <property type="evidence" value="ECO:0007669"/>
    <property type="project" value="TreeGrafter"/>
</dbReference>
<dbReference type="InterPro" id="IPR038248">
    <property type="entry name" value="Dicer_dimer_sf"/>
</dbReference>
<dbReference type="Gene3D" id="3.30.160.380">
    <property type="entry name" value="Dicer dimerisation domain"/>
    <property type="match status" value="1"/>
</dbReference>
<dbReference type="PROSITE" id="PS50142">
    <property type="entry name" value="RNASE_3_2"/>
    <property type="match status" value="2"/>
</dbReference>
<keyword evidence="5" id="KW-0067">ATP-binding</keyword>
<keyword evidence="1" id="KW-0677">Repeat</keyword>
<evidence type="ECO:0008006" key="13">
    <source>
        <dbReference type="Google" id="ProtNLM"/>
    </source>
</evidence>
<dbReference type="SUPFAM" id="SSF52540">
    <property type="entry name" value="P-loop containing nucleoside triphosphate hydrolases"/>
    <property type="match status" value="1"/>
</dbReference>
<dbReference type="SMART" id="SM00535">
    <property type="entry name" value="RIBOc"/>
    <property type="match status" value="2"/>
</dbReference>
<dbReference type="SUPFAM" id="SSF69065">
    <property type="entry name" value="RNase III domain-like"/>
    <property type="match status" value="2"/>
</dbReference>
<evidence type="ECO:0000256" key="3">
    <source>
        <dbReference type="ARBA" id="ARBA00022801"/>
    </source>
</evidence>
<protein>
    <recommendedName>
        <fullName evidence="13">P-loop containing nucleoside triphosphate hydrolase protein</fullName>
    </recommendedName>
</protein>
<evidence type="ECO:0000256" key="1">
    <source>
        <dbReference type="ARBA" id="ARBA00022737"/>
    </source>
</evidence>
<dbReference type="InterPro" id="IPR001650">
    <property type="entry name" value="Helicase_C-like"/>
</dbReference>
<dbReference type="Gene3D" id="3.40.50.300">
    <property type="entry name" value="P-loop containing nucleotide triphosphate hydrolases"/>
    <property type="match status" value="2"/>
</dbReference>
<feature type="domain" description="Helicase C-terminal" evidence="9">
    <location>
        <begin position="355"/>
        <end position="518"/>
    </location>
</feature>
<keyword evidence="4" id="KW-0347">Helicase</keyword>
<dbReference type="InterPro" id="IPR011545">
    <property type="entry name" value="DEAD/DEAH_box_helicase_dom"/>
</dbReference>
<dbReference type="Proteomes" id="UP000799118">
    <property type="component" value="Unassembled WGS sequence"/>
</dbReference>
<evidence type="ECO:0000259" key="8">
    <source>
        <dbReference type="PROSITE" id="PS51192"/>
    </source>
</evidence>
<dbReference type="GO" id="GO:0003723">
    <property type="term" value="F:RNA binding"/>
    <property type="evidence" value="ECO:0007669"/>
    <property type="project" value="UniProtKB-UniRule"/>
</dbReference>
<keyword evidence="3" id="KW-0378">Hydrolase</keyword>
<dbReference type="InterPro" id="IPR000999">
    <property type="entry name" value="RNase_III_dom"/>
</dbReference>
<keyword evidence="2" id="KW-0547">Nucleotide-binding</keyword>
<dbReference type="CDD" id="cd00593">
    <property type="entry name" value="RIBOc"/>
    <property type="match status" value="2"/>
</dbReference>
<feature type="domain" description="Helicase ATP-binding" evidence="8">
    <location>
        <begin position="16"/>
        <end position="190"/>
    </location>
</feature>
<dbReference type="PROSITE" id="PS00517">
    <property type="entry name" value="RNASE_3_1"/>
    <property type="match status" value="1"/>
</dbReference>
<dbReference type="GO" id="GO:0030422">
    <property type="term" value="P:siRNA processing"/>
    <property type="evidence" value="ECO:0007669"/>
    <property type="project" value="TreeGrafter"/>
</dbReference>
<dbReference type="PANTHER" id="PTHR14950:SF37">
    <property type="entry name" value="ENDORIBONUCLEASE DICER"/>
    <property type="match status" value="1"/>
</dbReference>
<dbReference type="SMART" id="SM00487">
    <property type="entry name" value="DEXDc"/>
    <property type="match status" value="1"/>
</dbReference>
<dbReference type="Pfam" id="PF00636">
    <property type="entry name" value="Ribonuclease_3"/>
    <property type="match status" value="2"/>
</dbReference>
<dbReference type="PROSITE" id="PS51192">
    <property type="entry name" value="HELICASE_ATP_BIND_1"/>
    <property type="match status" value="1"/>
</dbReference>
<name>A0A6A4HKV1_9AGAR</name>
<dbReference type="PROSITE" id="PS51194">
    <property type="entry name" value="HELICASE_CTER"/>
    <property type="match status" value="1"/>
</dbReference>